<name>A0A3S5Y7P2_RHOH1</name>
<evidence type="ECO:0000313" key="3">
    <source>
        <dbReference type="Proteomes" id="UP000006892"/>
    </source>
</evidence>
<accession>A0A3S5Y7P2</accession>
<dbReference type="EMBL" id="FN563149">
    <property type="protein sequence ID" value="CBH48582.1"/>
    <property type="molecule type" value="Genomic_DNA"/>
</dbReference>
<dbReference type="InterPro" id="IPR002931">
    <property type="entry name" value="Transglutaminase-like"/>
</dbReference>
<sequence length="249" mass="27725">MDVHLRPTDILDYEREPLRALIGSRGWRELPYAARIGAVYDFVRDEIEFGYNASDAIPASRVLADGYGQCNTKTTLLMALLRAVGVPCRFHGATIDKRLQKGVVEGALYRMAPRNILHSWTEVWFDDRWVDLEGVILDADYLAGLRNTVASTGSFLGYGAGTDDIADPPVAWVGADTAIQKTGVNGDFGTFDDPDNFYRAHGTNLTGVRKFLYQRIIRHVMNRRVASIRGCAITPAVRRPRPSARAEPR</sequence>
<dbReference type="PANTHER" id="PTHR33490">
    <property type="entry name" value="BLR5614 PROTEIN-RELATED"/>
    <property type="match status" value="1"/>
</dbReference>
<dbReference type="Gene3D" id="3.10.620.30">
    <property type="match status" value="1"/>
</dbReference>
<protein>
    <recommendedName>
        <fullName evidence="1">Transglutaminase-like domain-containing protein</fullName>
    </recommendedName>
</protein>
<dbReference type="RefSeq" id="WP_013416183.1">
    <property type="nucleotide sequence ID" value="NC_014659.1"/>
</dbReference>
<gene>
    <name evidence="2" type="ordered locus">REQ_25460</name>
</gene>
<dbReference type="InterPro" id="IPR038765">
    <property type="entry name" value="Papain-like_cys_pep_sf"/>
</dbReference>
<reference evidence="2" key="1">
    <citation type="journal article" date="2010" name="PLoS Genet.">
        <title>The genome of a pathogenic rhodococcus: cooptive virulence underpinned by key gene acquisitions.</title>
        <authorList>
            <person name="Letek M."/>
            <person name="Gonzalez P."/>
            <person name="Macarthur I."/>
            <person name="Rodriguez H."/>
            <person name="Freeman T.C."/>
            <person name="Valero-Rello A."/>
            <person name="Blanco M."/>
            <person name="Buckley T."/>
            <person name="Cherevach I."/>
            <person name="Fahey R."/>
            <person name="Hapeshi A."/>
            <person name="Holdstock J."/>
            <person name="Leadon D."/>
            <person name="Navas J."/>
            <person name="Ocampo A."/>
            <person name="Quail M.A."/>
            <person name="Sanders M."/>
            <person name="Scortti M.M."/>
            <person name="Prescott J.F."/>
            <person name="Fogarty U."/>
            <person name="Meijer W.G."/>
            <person name="Parkhill J."/>
            <person name="Bentley S.D."/>
            <person name="Vazquez-Boland J.A."/>
        </authorList>
    </citation>
    <scope>NUCLEOTIDE SEQUENCE [LARGE SCALE GENOMIC DNA]</scope>
    <source>
        <strain evidence="2 3">103S</strain>
    </source>
</reference>
<dbReference type="KEGG" id="req:REQ_25460"/>
<evidence type="ECO:0000259" key="1">
    <source>
        <dbReference type="SMART" id="SM00460"/>
    </source>
</evidence>
<proteinExistence type="predicted"/>
<dbReference type="SUPFAM" id="SSF54001">
    <property type="entry name" value="Cysteine proteinases"/>
    <property type="match status" value="1"/>
</dbReference>
<dbReference type="AlphaFoldDB" id="A0A3S5Y7P2"/>
<dbReference type="Pfam" id="PF01841">
    <property type="entry name" value="Transglut_core"/>
    <property type="match status" value="1"/>
</dbReference>
<dbReference type="Proteomes" id="UP001154400">
    <property type="component" value="Chromosome"/>
</dbReference>
<feature type="domain" description="Transglutaminase-like" evidence="1">
    <location>
        <begin position="62"/>
        <end position="136"/>
    </location>
</feature>
<organism evidence="2">
    <name type="scientific">Rhodococcus hoagii (strain 103S)</name>
    <name type="common">Rhodococcus equi</name>
    <dbReference type="NCBI Taxonomy" id="685727"/>
    <lineage>
        <taxon>Bacteria</taxon>
        <taxon>Bacillati</taxon>
        <taxon>Actinomycetota</taxon>
        <taxon>Actinomycetes</taxon>
        <taxon>Mycobacteriales</taxon>
        <taxon>Nocardiaceae</taxon>
        <taxon>Prescottella</taxon>
    </lineage>
</organism>
<dbReference type="SMART" id="SM00460">
    <property type="entry name" value="TGc"/>
    <property type="match status" value="1"/>
</dbReference>
<evidence type="ECO:0000313" key="2">
    <source>
        <dbReference type="EMBL" id="CBH48582.1"/>
    </source>
</evidence>